<dbReference type="EMBL" id="BAAAZC010000051">
    <property type="protein sequence ID" value="GAA3993247.1"/>
    <property type="molecule type" value="Genomic_DNA"/>
</dbReference>
<accession>A0ABP7R8Q4</accession>
<organism evidence="1 2">
    <name type="scientific">Mucilaginibacter dorajii</name>
    <dbReference type="NCBI Taxonomy" id="692994"/>
    <lineage>
        <taxon>Bacteria</taxon>
        <taxon>Pseudomonadati</taxon>
        <taxon>Bacteroidota</taxon>
        <taxon>Sphingobacteriia</taxon>
        <taxon>Sphingobacteriales</taxon>
        <taxon>Sphingobacteriaceae</taxon>
        <taxon>Mucilaginibacter</taxon>
    </lineage>
</organism>
<keyword evidence="2" id="KW-1185">Reference proteome</keyword>
<proteinExistence type="predicted"/>
<reference evidence="2" key="1">
    <citation type="journal article" date="2019" name="Int. J. Syst. Evol. Microbiol.">
        <title>The Global Catalogue of Microorganisms (GCM) 10K type strain sequencing project: providing services to taxonomists for standard genome sequencing and annotation.</title>
        <authorList>
            <consortium name="The Broad Institute Genomics Platform"/>
            <consortium name="The Broad Institute Genome Sequencing Center for Infectious Disease"/>
            <person name="Wu L."/>
            <person name="Ma J."/>
        </authorList>
    </citation>
    <scope>NUCLEOTIDE SEQUENCE [LARGE SCALE GENOMIC DNA]</scope>
    <source>
        <strain evidence="2">JCM 16601</strain>
    </source>
</reference>
<dbReference type="RefSeq" id="WP_259096855.1">
    <property type="nucleotide sequence ID" value="NZ_BAAAZC010000051.1"/>
</dbReference>
<dbReference type="Proteomes" id="UP001500742">
    <property type="component" value="Unassembled WGS sequence"/>
</dbReference>
<evidence type="ECO:0000313" key="2">
    <source>
        <dbReference type="Proteomes" id="UP001500742"/>
    </source>
</evidence>
<name>A0ABP7R8Q4_9SPHI</name>
<protein>
    <submittedName>
        <fullName evidence="1">Carboxypeptidase-like regulatory domain-containing protein</fullName>
    </submittedName>
</protein>
<sequence length="621" mass="67904">MSYIIKGNLRGLLCSDCEIPVSGTSVKVYKTFDRVNETRLAVADAKQTFHQVSDVELREKEKSLLAEAQLQDNGDFVISIGEKSGYEGGAVDVDWYCGNNPIKIGPGPKKDLSLQFHITTLQPMYKQNENGEHLAFFEYRIDPKWFCRILTLLDIWVVCGIVADCETKKPIAGVKVFAYDVDLIQDDSLGNAYTDSNGKFTIVYPGANFRQTLLSPFLNVEWPAGPDYYFRVESSSGTVLLQEDRTRGRQTDRHNAHNCLCVKLCIKDGGIYTHDVPWFTSVGNFSITSDIDAGGKTLGTKFGAGGTGFGFFSSVKLGGYATKKVPTAPASALYYRFLYSLDNVTFNPVTATQMEGTALKVATRQITWNGTTAFQDVVIDINQPASIADSVPADNFPNPIPDHVLHPDANGWVRVDQPALDNGFYGSLFYLNTNTIIGGGDASTGLTAGVEVSVPEQKNGRMLFIQFQTTDDPANPASIHLNTQSLIGKIYVNNWNEVNLLKLEELFANGGTGCSPVQSQAHVDFTVDHELINAWNVGIWSNSIGSVSGLPSNTNSVPPISSARGASHILNLASPAPYTLTPPYSTPWPSCAYSLTLNTQRKLTTGEYNDQVKTNQVIFCK</sequence>
<comment type="caution">
    <text evidence="1">The sequence shown here is derived from an EMBL/GenBank/DDBJ whole genome shotgun (WGS) entry which is preliminary data.</text>
</comment>
<evidence type="ECO:0000313" key="1">
    <source>
        <dbReference type="EMBL" id="GAA3993247.1"/>
    </source>
</evidence>
<gene>
    <name evidence="1" type="ORF">GCM10022210_53830</name>
</gene>